<organism evidence="2 3">
    <name type="scientific">Nephila pilipes</name>
    <name type="common">Giant wood spider</name>
    <name type="synonym">Nephila maculata</name>
    <dbReference type="NCBI Taxonomy" id="299642"/>
    <lineage>
        <taxon>Eukaryota</taxon>
        <taxon>Metazoa</taxon>
        <taxon>Ecdysozoa</taxon>
        <taxon>Arthropoda</taxon>
        <taxon>Chelicerata</taxon>
        <taxon>Arachnida</taxon>
        <taxon>Araneae</taxon>
        <taxon>Araneomorphae</taxon>
        <taxon>Entelegynae</taxon>
        <taxon>Araneoidea</taxon>
        <taxon>Nephilidae</taxon>
        <taxon>Nephila</taxon>
    </lineage>
</organism>
<dbReference type="PANTHER" id="PTHR47272:SF1">
    <property type="entry name" value="PIGGYBAC TRANSPOSABLE ELEMENT-DERIVED PROTEIN 3-LIKE"/>
    <property type="match status" value="1"/>
</dbReference>
<gene>
    <name evidence="2" type="ORF">NPIL_658071</name>
</gene>
<comment type="caution">
    <text evidence="2">The sequence shown here is derived from an EMBL/GenBank/DDBJ whole genome shotgun (WGS) entry which is preliminary data.</text>
</comment>
<feature type="domain" description="PiggyBac transposable element-derived protein" evidence="1">
    <location>
        <begin position="143"/>
        <end position="305"/>
    </location>
</feature>
<evidence type="ECO:0000313" key="2">
    <source>
        <dbReference type="EMBL" id="GFS38327.1"/>
    </source>
</evidence>
<dbReference type="PANTHER" id="PTHR47272">
    <property type="entry name" value="DDE_TNP_1_7 DOMAIN-CONTAINING PROTEIN"/>
    <property type="match status" value="1"/>
</dbReference>
<protein>
    <submittedName>
        <fullName evidence="2">DDE_Tnp_1_7 domain-containing protein</fullName>
    </submittedName>
</protein>
<keyword evidence="3" id="KW-1185">Reference proteome</keyword>
<evidence type="ECO:0000259" key="1">
    <source>
        <dbReference type="Pfam" id="PF13843"/>
    </source>
</evidence>
<dbReference type="InterPro" id="IPR029526">
    <property type="entry name" value="PGBD"/>
</dbReference>
<name>A0A8X6MBS8_NEPPI</name>
<dbReference type="EMBL" id="BMAW01089155">
    <property type="protein sequence ID" value="GFS38327.1"/>
    <property type="molecule type" value="Genomic_DNA"/>
</dbReference>
<dbReference type="Proteomes" id="UP000887013">
    <property type="component" value="Unassembled WGS sequence"/>
</dbReference>
<dbReference type="OrthoDB" id="6430552at2759"/>
<accession>A0A8X6MBS8</accession>
<proteinExistence type="predicted"/>
<evidence type="ECO:0000313" key="3">
    <source>
        <dbReference type="Proteomes" id="UP000887013"/>
    </source>
</evidence>
<reference evidence="2" key="1">
    <citation type="submission" date="2020-08" db="EMBL/GenBank/DDBJ databases">
        <title>Multicomponent nature underlies the extraordinary mechanical properties of spider dragline silk.</title>
        <authorList>
            <person name="Kono N."/>
            <person name="Nakamura H."/>
            <person name="Mori M."/>
            <person name="Yoshida Y."/>
            <person name="Ohtoshi R."/>
            <person name="Malay A.D."/>
            <person name="Moran D.A.P."/>
            <person name="Tomita M."/>
            <person name="Numata K."/>
            <person name="Arakawa K."/>
        </authorList>
    </citation>
    <scope>NUCLEOTIDE SEQUENCE</scope>
</reference>
<dbReference type="AlphaFoldDB" id="A0A8X6MBS8"/>
<feature type="non-terminal residue" evidence="2">
    <location>
        <position position="1"/>
    </location>
</feature>
<sequence length="315" mass="37396">SATLVFGYHFDLVKKRILTQNEIDRYMNNLDELSELSEDGLEYSDDDVDFLPDYVSSNEDSDSDCENSVGSLNTIQNIKKSDDDNKLDRNISARELFLNLTFKNNKTLSKNILWKKQNISLNEEVIKFHGDDTLPIEIMDLDTPYQFFKYLWTDEIISNIYEENKRYAIQNNPSKTLTISENEINQYLGICIYASLVHLPNCRAYLSEELGFDQIKETMPLKKFETIRQYLHFNDNDKHLPRDHPNHDRIYKIRSLHDELNKNFAKVPLERHLSIDEQICSTKVRHYMKQYLPRKLHKWEFNFLYFVGYQVLPIN</sequence>
<dbReference type="Pfam" id="PF13843">
    <property type="entry name" value="DDE_Tnp_1_7"/>
    <property type="match status" value="1"/>
</dbReference>